<sequence length="232" mass="24896">MSPAPGKDAPDDALVAAVDEVRGLWRTLLQEGPDALTEIRVVVQELLLRGRDDIEITEGLLGLWEIAPSPSRDDVLAAWRRWEKQVALERQYPGILAVLKGRNAVGSHLSTFGYARARSFSGKIAGDLEVPVEVLIGPVDDFPSDAWDSPGTDLPARLTRCPARVSPAGNQPPHESVGEEREAGESGRAQHDGGDRPDSTPAPTTSLTKTISAASTRRRRPPEASGAWGSKS</sequence>
<dbReference type="EMBL" id="CP159218">
    <property type="protein sequence ID" value="XCG63213.1"/>
    <property type="molecule type" value="Genomic_DNA"/>
</dbReference>
<accession>A0AAU8DPF9</accession>
<dbReference type="RefSeq" id="WP_353648828.1">
    <property type="nucleotide sequence ID" value="NZ_CP159218.1"/>
</dbReference>
<reference evidence="2" key="1">
    <citation type="submission" date="2024-05" db="EMBL/GenBank/DDBJ databases">
        <authorList>
            <person name="Cai S.Y."/>
            <person name="Jin L.M."/>
            <person name="Li H.R."/>
        </authorList>
    </citation>
    <scope>NUCLEOTIDE SEQUENCE</scope>
    <source>
        <strain evidence="2">A5-74</strain>
    </source>
</reference>
<proteinExistence type="predicted"/>
<feature type="compositionally biased region" description="Basic and acidic residues" evidence="1">
    <location>
        <begin position="176"/>
        <end position="198"/>
    </location>
</feature>
<feature type="compositionally biased region" description="Polar residues" evidence="1">
    <location>
        <begin position="201"/>
        <end position="215"/>
    </location>
</feature>
<feature type="region of interest" description="Disordered" evidence="1">
    <location>
        <begin position="141"/>
        <end position="232"/>
    </location>
</feature>
<evidence type="ECO:0008006" key="3">
    <source>
        <dbReference type="Google" id="ProtNLM"/>
    </source>
</evidence>
<gene>
    <name evidence="2" type="ORF">ABLG96_18715</name>
</gene>
<evidence type="ECO:0000313" key="2">
    <source>
        <dbReference type="EMBL" id="XCG63213.1"/>
    </source>
</evidence>
<evidence type="ECO:0000256" key="1">
    <source>
        <dbReference type="SAM" id="MobiDB-lite"/>
    </source>
</evidence>
<organism evidence="2">
    <name type="scientific">Nakamurella sp. A5-74</name>
    <dbReference type="NCBI Taxonomy" id="3158264"/>
    <lineage>
        <taxon>Bacteria</taxon>
        <taxon>Bacillati</taxon>
        <taxon>Actinomycetota</taxon>
        <taxon>Actinomycetes</taxon>
        <taxon>Nakamurellales</taxon>
        <taxon>Nakamurellaceae</taxon>
        <taxon>Nakamurella</taxon>
    </lineage>
</organism>
<name>A0AAU8DPF9_9ACTN</name>
<protein>
    <recommendedName>
        <fullName evidence="3">DUF222 domain-containing protein</fullName>
    </recommendedName>
</protein>
<dbReference type="AlphaFoldDB" id="A0AAU8DPF9"/>